<dbReference type="Pfam" id="PF25917">
    <property type="entry name" value="BSH_RND"/>
    <property type="match status" value="1"/>
</dbReference>
<dbReference type="PANTHER" id="PTHR30367:SF12">
    <property type="entry name" value="P-HYDROXYBENZOIC ACID EFFLUX PUMP SUBUNIT AAEA"/>
    <property type="match status" value="1"/>
</dbReference>
<dbReference type="InterPro" id="IPR058634">
    <property type="entry name" value="AaeA-lik-b-barrel"/>
</dbReference>
<keyword evidence="3" id="KW-0812">Transmembrane</keyword>
<keyword evidence="12" id="KW-1185">Reference proteome</keyword>
<evidence type="ECO:0000259" key="9">
    <source>
        <dbReference type="Pfam" id="PF25917"/>
    </source>
</evidence>
<dbReference type="GO" id="GO:0016020">
    <property type="term" value="C:membrane"/>
    <property type="evidence" value="ECO:0007669"/>
    <property type="project" value="InterPro"/>
</dbReference>
<feature type="coiled-coil region" evidence="6">
    <location>
        <begin position="114"/>
        <end position="148"/>
    </location>
</feature>
<evidence type="ECO:0000259" key="8">
    <source>
        <dbReference type="Pfam" id="PF25876"/>
    </source>
</evidence>
<dbReference type="GO" id="GO:0022857">
    <property type="term" value="F:transmembrane transporter activity"/>
    <property type="evidence" value="ECO:0007669"/>
    <property type="project" value="InterPro"/>
</dbReference>
<dbReference type="Gene3D" id="2.40.30.170">
    <property type="match status" value="1"/>
</dbReference>
<evidence type="ECO:0000313" key="11">
    <source>
        <dbReference type="EMBL" id="QEL12844.1"/>
    </source>
</evidence>
<evidence type="ECO:0000256" key="7">
    <source>
        <dbReference type="SAM" id="MobiDB-lite"/>
    </source>
</evidence>
<feature type="domain" description="Multidrug resistance protein MdtA-like barrel-sandwich hybrid" evidence="9">
    <location>
        <begin position="37"/>
        <end position="176"/>
    </location>
</feature>
<sequence length="321" mass="35520">MLITLVMVALATALGLWLWHYYMYTPWTRDARVRADVITIAPDVSGWVSQMNVQDGQDVSKGDVLFRINDRRYQAALDQAKATMEKQKANYLLREHDYQRRKGLSRNAISSENLDTAQLNAQSAKASYKQAQAQLESAQIDLDRTVVKAPTDGTIINLNLREGNYVTQGNAQMSLVRAGSFYITAYFAETKLPPIDVGDRASIHLMSGAKEMTGHVVSIGRGIANTNTSGNNQLLPQVQQTFTWVRLSQRIPVDIVLDHIPEGVYLSAGMTATVRVMPDDRDDSNRDTPPNAIEHNGSTQGADPKVEDVKGTGNARDEQSQ</sequence>
<keyword evidence="5" id="KW-0472">Membrane</keyword>
<dbReference type="AlphaFoldDB" id="A0A5C1A419"/>
<evidence type="ECO:0000256" key="1">
    <source>
        <dbReference type="ARBA" id="ARBA00004167"/>
    </source>
</evidence>
<dbReference type="Gene3D" id="1.10.287.470">
    <property type="entry name" value="Helix hairpin bin"/>
    <property type="match status" value="1"/>
</dbReference>
<dbReference type="InterPro" id="IPR058624">
    <property type="entry name" value="MdtA-like_HH"/>
</dbReference>
<organism evidence="11 12">
    <name type="scientific">Kushneria phosphatilytica</name>
    <dbReference type="NCBI Taxonomy" id="657387"/>
    <lineage>
        <taxon>Bacteria</taxon>
        <taxon>Pseudomonadati</taxon>
        <taxon>Pseudomonadota</taxon>
        <taxon>Gammaproteobacteria</taxon>
        <taxon>Oceanospirillales</taxon>
        <taxon>Halomonadaceae</taxon>
        <taxon>Kushneria</taxon>
    </lineage>
</organism>
<evidence type="ECO:0000256" key="5">
    <source>
        <dbReference type="ARBA" id="ARBA00023136"/>
    </source>
</evidence>
<accession>A0A5C1A419</accession>
<keyword evidence="4" id="KW-1133">Transmembrane helix</keyword>
<evidence type="ECO:0000259" key="10">
    <source>
        <dbReference type="Pfam" id="PF25963"/>
    </source>
</evidence>
<proteinExistence type="inferred from homology"/>
<dbReference type="Proteomes" id="UP000322553">
    <property type="component" value="Chromosome"/>
</dbReference>
<dbReference type="InterPro" id="IPR058625">
    <property type="entry name" value="MdtA-like_BSH"/>
</dbReference>
<dbReference type="NCBIfam" id="TIGR01730">
    <property type="entry name" value="RND_mfp"/>
    <property type="match status" value="1"/>
</dbReference>
<dbReference type="KEGG" id="kuy:FY550_11760"/>
<dbReference type="SUPFAM" id="SSF111369">
    <property type="entry name" value="HlyD-like secretion proteins"/>
    <property type="match status" value="1"/>
</dbReference>
<feature type="domain" description="p-hydroxybenzoic acid efflux pump subunit AaeA-like beta-barrel" evidence="10">
    <location>
        <begin position="180"/>
        <end position="276"/>
    </location>
</feature>
<protein>
    <submittedName>
        <fullName evidence="11">HlyD family secretion protein</fullName>
    </submittedName>
</protein>
<gene>
    <name evidence="11" type="ORF">FY550_11760</name>
</gene>
<reference evidence="11 12" key="1">
    <citation type="submission" date="2019-08" db="EMBL/GenBank/DDBJ databases">
        <title>Complete genome sequence of Kushneria sp. YCWA18, a halophilic phosphate-solubilizing bacterium isolated from Daqiao saltern in China.</title>
        <authorList>
            <person name="Du G.-X."/>
            <person name="Qu L.-Y."/>
        </authorList>
    </citation>
    <scope>NUCLEOTIDE SEQUENCE [LARGE SCALE GENOMIC DNA]</scope>
    <source>
        <strain evidence="11 12">YCWA18</strain>
    </source>
</reference>
<dbReference type="InterPro" id="IPR006143">
    <property type="entry name" value="RND_pump_MFP"/>
</dbReference>
<feature type="compositionally biased region" description="Basic and acidic residues" evidence="7">
    <location>
        <begin position="304"/>
        <end position="321"/>
    </location>
</feature>
<evidence type="ECO:0000256" key="2">
    <source>
        <dbReference type="ARBA" id="ARBA00009477"/>
    </source>
</evidence>
<dbReference type="PANTHER" id="PTHR30367">
    <property type="entry name" value="P-HYDROXYBENZOIC ACID EFFLUX PUMP SUBUNIT AAEA-RELATED"/>
    <property type="match status" value="1"/>
</dbReference>
<feature type="region of interest" description="Disordered" evidence="7">
    <location>
        <begin position="277"/>
        <end position="321"/>
    </location>
</feature>
<dbReference type="EMBL" id="CP043420">
    <property type="protein sequence ID" value="QEL12844.1"/>
    <property type="molecule type" value="Genomic_DNA"/>
</dbReference>
<evidence type="ECO:0000313" key="12">
    <source>
        <dbReference type="Proteomes" id="UP000322553"/>
    </source>
</evidence>
<evidence type="ECO:0000256" key="4">
    <source>
        <dbReference type="ARBA" id="ARBA00022989"/>
    </source>
</evidence>
<feature type="compositionally biased region" description="Basic and acidic residues" evidence="7">
    <location>
        <begin position="277"/>
        <end position="286"/>
    </location>
</feature>
<dbReference type="Gene3D" id="2.40.50.100">
    <property type="match status" value="1"/>
</dbReference>
<comment type="similarity">
    <text evidence="2">Belongs to the membrane fusion protein (MFP) (TC 8.A.1) family.</text>
</comment>
<dbReference type="OrthoDB" id="9811754at2"/>
<dbReference type="Pfam" id="PF25963">
    <property type="entry name" value="Beta-barrel_AAEA"/>
    <property type="match status" value="1"/>
</dbReference>
<dbReference type="InterPro" id="IPR050393">
    <property type="entry name" value="MFP_Efflux_Pump"/>
</dbReference>
<keyword evidence="6" id="KW-0175">Coiled coil</keyword>
<dbReference type="Pfam" id="PF25876">
    <property type="entry name" value="HH_MFP_RND"/>
    <property type="match status" value="1"/>
</dbReference>
<evidence type="ECO:0000256" key="3">
    <source>
        <dbReference type="ARBA" id="ARBA00022692"/>
    </source>
</evidence>
<name>A0A5C1A419_9GAMM</name>
<feature type="domain" description="Multidrug resistance protein MdtA-like alpha-helical hairpin" evidence="8">
    <location>
        <begin position="77"/>
        <end position="145"/>
    </location>
</feature>
<evidence type="ECO:0000256" key="6">
    <source>
        <dbReference type="SAM" id="Coils"/>
    </source>
</evidence>
<comment type="subcellular location">
    <subcellularLocation>
        <location evidence="1">Membrane</location>
        <topology evidence="1">Single-pass membrane protein</topology>
    </subcellularLocation>
</comment>